<protein>
    <recommendedName>
        <fullName evidence="7">Cytochrome c-type biogenesis protein</fullName>
    </recommendedName>
</protein>
<keyword evidence="4 7" id="KW-0732">Signal</keyword>
<accession>A0ABW7GCW7</accession>
<proteinExistence type="inferred from homology"/>
<dbReference type="InterPro" id="IPR038297">
    <property type="entry name" value="CcmH/CycL/NrfF/Ccl2_sf"/>
</dbReference>
<keyword evidence="7" id="KW-0472">Membrane</keyword>
<comment type="caution">
    <text evidence="9">The sequence shown here is derived from an EMBL/GenBank/DDBJ whole genome shotgun (WGS) entry which is preliminary data.</text>
</comment>
<evidence type="ECO:0000256" key="2">
    <source>
        <dbReference type="ARBA" id="ARBA00022617"/>
    </source>
</evidence>
<organism evidence="9 10">
    <name type="scientific">Pelomonas nitida</name>
    <dbReference type="NCBI Taxonomy" id="3299027"/>
    <lineage>
        <taxon>Bacteria</taxon>
        <taxon>Pseudomonadati</taxon>
        <taxon>Pseudomonadota</taxon>
        <taxon>Betaproteobacteria</taxon>
        <taxon>Burkholderiales</taxon>
        <taxon>Sphaerotilaceae</taxon>
        <taxon>Roseateles</taxon>
    </lineage>
</organism>
<evidence type="ECO:0000256" key="3">
    <source>
        <dbReference type="ARBA" id="ARBA00022723"/>
    </source>
</evidence>
<evidence type="ECO:0000256" key="7">
    <source>
        <dbReference type="RuleBase" id="RU364112"/>
    </source>
</evidence>
<keyword evidence="7" id="KW-1133">Transmembrane helix</keyword>
<comment type="function">
    <text evidence="7">Possible subunit of a heme lyase.</text>
</comment>
<feature type="transmembrane region" description="Helical" evidence="7">
    <location>
        <begin position="93"/>
        <end position="114"/>
    </location>
</feature>
<evidence type="ECO:0000256" key="6">
    <source>
        <dbReference type="ARBA" id="ARBA00023004"/>
    </source>
</evidence>
<keyword evidence="6 7" id="KW-0408">Iron</keyword>
<gene>
    <name evidence="9" type="ORF">ACG00X_23290</name>
</gene>
<reference evidence="9 10" key="1">
    <citation type="submission" date="2024-09" db="EMBL/GenBank/DDBJ databases">
        <title>Novel species of the genus Pelomonas and Roseateles isolated from streams.</title>
        <authorList>
            <person name="Lu H."/>
        </authorList>
    </citation>
    <scope>NUCLEOTIDE SEQUENCE [LARGE SCALE GENOMIC DNA]</scope>
    <source>
        <strain evidence="9 10">BYS96W</strain>
    </source>
</reference>
<dbReference type="InterPro" id="IPR051263">
    <property type="entry name" value="C-type_cytochrome_biogenesis"/>
</dbReference>
<evidence type="ECO:0000256" key="4">
    <source>
        <dbReference type="ARBA" id="ARBA00022729"/>
    </source>
</evidence>
<sequence>MRQLLIGLSLLACSAGALADIDAREAALAAQLRCVVCQNQTVAESNAPLATDMRREIRAQLHAGRSDADVLAFFEQRYGAFVRYTPPLRPSTWLLWGLPFVLGLAGLAALVATLRRRNQAVPAEPLDDAQRERARRLLDREDA</sequence>
<dbReference type="RefSeq" id="WP_394492101.1">
    <property type="nucleotide sequence ID" value="NZ_JBIGIA010000030.1"/>
</dbReference>
<dbReference type="Gene3D" id="1.10.8.640">
    <property type="entry name" value="Cytochrome C biogenesis protein"/>
    <property type="match status" value="1"/>
</dbReference>
<dbReference type="InterPro" id="IPR005616">
    <property type="entry name" value="CcmH/CycL/Ccl2/NrfF_N"/>
</dbReference>
<comment type="similarity">
    <text evidence="1 7">Belongs to the CcmH/CycL/Ccl2/NrfF family.</text>
</comment>
<feature type="chain" id="PRO_5044971484" description="Cytochrome c-type biogenesis protein" evidence="7">
    <location>
        <begin position="20"/>
        <end position="143"/>
    </location>
</feature>
<keyword evidence="3 7" id="KW-0479">Metal-binding</keyword>
<evidence type="ECO:0000313" key="10">
    <source>
        <dbReference type="Proteomes" id="UP001606305"/>
    </source>
</evidence>
<dbReference type="EMBL" id="JBIGIA010000030">
    <property type="protein sequence ID" value="MFG6459762.1"/>
    <property type="molecule type" value="Genomic_DNA"/>
</dbReference>
<name>A0ABW7GCW7_9BURK</name>
<keyword evidence="10" id="KW-1185">Reference proteome</keyword>
<keyword evidence="2 7" id="KW-0349">Heme</keyword>
<evidence type="ECO:0000256" key="5">
    <source>
        <dbReference type="ARBA" id="ARBA00022748"/>
    </source>
</evidence>
<feature type="signal peptide" evidence="7">
    <location>
        <begin position="1"/>
        <end position="19"/>
    </location>
</feature>
<evidence type="ECO:0000256" key="1">
    <source>
        <dbReference type="ARBA" id="ARBA00010342"/>
    </source>
</evidence>
<evidence type="ECO:0000259" key="8">
    <source>
        <dbReference type="Pfam" id="PF03918"/>
    </source>
</evidence>
<dbReference type="PANTHER" id="PTHR47870">
    <property type="entry name" value="CYTOCHROME C-TYPE BIOGENESIS PROTEIN CCMH"/>
    <property type="match status" value="1"/>
</dbReference>
<keyword evidence="5" id="KW-0201">Cytochrome c-type biogenesis</keyword>
<dbReference type="PANTHER" id="PTHR47870:SF1">
    <property type="entry name" value="CYTOCHROME C-TYPE BIOGENESIS PROTEIN CCMH"/>
    <property type="match status" value="1"/>
</dbReference>
<dbReference type="Proteomes" id="UP001606305">
    <property type="component" value="Unassembled WGS sequence"/>
</dbReference>
<dbReference type="Pfam" id="PF03918">
    <property type="entry name" value="CcmH"/>
    <property type="match status" value="1"/>
</dbReference>
<dbReference type="CDD" id="cd16378">
    <property type="entry name" value="CcmH_N"/>
    <property type="match status" value="1"/>
</dbReference>
<feature type="domain" description="CcmH/CycL/Ccl2/NrfF N-terminal" evidence="8">
    <location>
        <begin position="23"/>
        <end position="138"/>
    </location>
</feature>
<evidence type="ECO:0000313" key="9">
    <source>
        <dbReference type="EMBL" id="MFG6459762.1"/>
    </source>
</evidence>
<keyword evidence="7" id="KW-0812">Transmembrane</keyword>